<dbReference type="GO" id="GO:0005739">
    <property type="term" value="C:mitochondrion"/>
    <property type="evidence" value="ECO:0007669"/>
    <property type="project" value="TreeGrafter"/>
</dbReference>
<dbReference type="GO" id="GO:0016887">
    <property type="term" value="F:ATP hydrolysis activity"/>
    <property type="evidence" value="ECO:0007669"/>
    <property type="project" value="InterPro"/>
</dbReference>
<dbReference type="EMBL" id="CAKXYY010000003">
    <property type="protein sequence ID" value="CAH2351513.1"/>
    <property type="molecule type" value="Genomic_DNA"/>
</dbReference>
<sequence length="532" mass="59929">MTKVHQCLVRIKDGLFSSSRHVKPSHTKYVFSKQIESFEIYSPNDSKLPSYWAITGPQKTPFLKIAAGHYISTPPLARTFPYFAEHNFNYNDKIQFLNFSESSGLDKVHLSARYESFSYKGELEMSDDVNSVQNYITGANNYNSNTAVDANQEKSAEYIAHLLRFFDLEHLKDKWINSLSNGQLRRARIAKSLINKPSLLIIDDPFLGLDPEATVRVSNSISKVVKQFGIGVVLGLRVQDKLPEWISHVGYVDNDGLEIATEKDSDAVKSIYKKEEVVSNRNKESKSITNEQLKKTGSPHIEFNNASVVYKSVPVLQDFNWAVPRGSKWRILGNNGTGKTTILSLITADHPQSWKSVLAIDGKVRKTGSGSSFFDINNKIGISSPELHALVPGNKTMMQIIMTGLSNDVGNSNFMFVAKNDKLTPFAVDLLSKFSDRLDKYRDTPFHDLSVSDQKLALFLRASVKNPEILILDEAFSCMDDVEVMHRCHALVSSWRDMTVLSIGHIDWELPACEYVIKLRGNGKPYDIEEYI</sequence>
<accession>A0A9P0VX38</accession>
<keyword evidence="3" id="KW-1185">Reference proteome</keyword>
<keyword evidence="2" id="KW-0547">Nucleotide-binding</keyword>
<dbReference type="PANTHER" id="PTHR43514:SF4">
    <property type="entry name" value="ABC TRANSPORTER I FAMILY MEMBER 10"/>
    <property type="match status" value="1"/>
</dbReference>
<dbReference type="GO" id="GO:0005524">
    <property type="term" value="F:ATP binding"/>
    <property type="evidence" value="ECO:0007669"/>
    <property type="project" value="UniProtKB-KW"/>
</dbReference>
<dbReference type="AlphaFoldDB" id="A0A9P0VX38"/>
<dbReference type="InterPro" id="IPR027417">
    <property type="entry name" value="P-loop_NTPase"/>
</dbReference>
<feature type="domain" description="ABC transporter" evidence="1">
    <location>
        <begin position="9"/>
        <end position="279"/>
    </location>
</feature>
<reference evidence="2" key="1">
    <citation type="submission" date="2022-03" db="EMBL/GenBank/DDBJ databases">
        <authorList>
            <person name="Legras J.-L."/>
            <person name="Devillers H."/>
            <person name="Grondin C."/>
        </authorList>
    </citation>
    <scope>NUCLEOTIDE SEQUENCE</scope>
    <source>
        <strain evidence="2">CLIB 1423</strain>
    </source>
</reference>
<evidence type="ECO:0000313" key="3">
    <source>
        <dbReference type="Proteomes" id="UP000837801"/>
    </source>
</evidence>
<dbReference type="PROSITE" id="PS50893">
    <property type="entry name" value="ABC_TRANSPORTER_2"/>
    <property type="match status" value="2"/>
</dbReference>
<name>A0A9P0VX38_9ASCO</name>
<dbReference type="InterPro" id="IPR050334">
    <property type="entry name" value="Molybdenum_import_ModC"/>
</dbReference>
<dbReference type="Gene3D" id="3.40.50.300">
    <property type="entry name" value="P-loop containing nucleotide triphosphate hydrolases"/>
    <property type="match status" value="2"/>
</dbReference>
<feature type="domain" description="ABC transporter" evidence="1">
    <location>
        <begin position="301"/>
        <end position="528"/>
    </location>
</feature>
<comment type="caution">
    <text evidence="2">The sequence shown here is derived from an EMBL/GenBank/DDBJ whole genome shotgun (WGS) entry which is preliminary data.</text>
</comment>
<evidence type="ECO:0000313" key="2">
    <source>
        <dbReference type="EMBL" id="CAH2351513.1"/>
    </source>
</evidence>
<dbReference type="Pfam" id="PF00005">
    <property type="entry name" value="ABC_tran"/>
    <property type="match status" value="2"/>
</dbReference>
<dbReference type="Proteomes" id="UP000837801">
    <property type="component" value="Unassembled WGS sequence"/>
</dbReference>
<organism evidence="2 3">
    <name type="scientific">[Candida] railenensis</name>
    <dbReference type="NCBI Taxonomy" id="45579"/>
    <lineage>
        <taxon>Eukaryota</taxon>
        <taxon>Fungi</taxon>
        <taxon>Dikarya</taxon>
        <taxon>Ascomycota</taxon>
        <taxon>Saccharomycotina</taxon>
        <taxon>Pichiomycetes</taxon>
        <taxon>Debaryomycetaceae</taxon>
        <taxon>Kurtzmaniella</taxon>
    </lineage>
</organism>
<proteinExistence type="predicted"/>
<protein>
    <submittedName>
        <fullName evidence="2">Uncharacterized ABC transporter ATP-binding protein</fullName>
    </submittedName>
</protein>
<dbReference type="PANTHER" id="PTHR43514">
    <property type="entry name" value="ABC TRANSPORTER I FAMILY MEMBER 10"/>
    <property type="match status" value="1"/>
</dbReference>
<keyword evidence="2" id="KW-0067">ATP-binding</keyword>
<dbReference type="InterPro" id="IPR003439">
    <property type="entry name" value="ABC_transporter-like_ATP-bd"/>
</dbReference>
<dbReference type="OrthoDB" id="10255969at2759"/>
<gene>
    <name evidence="2" type="ORF">CLIB1423_03S07998</name>
</gene>
<evidence type="ECO:0000259" key="1">
    <source>
        <dbReference type="PROSITE" id="PS50893"/>
    </source>
</evidence>
<dbReference type="SUPFAM" id="SSF52540">
    <property type="entry name" value="P-loop containing nucleoside triphosphate hydrolases"/>
    <property type="match status" value="2"/>
</dbReference>